<keyword evidence="5" id="KW-0997">Cell inner membrane</keyword>
<accession>A0A9D9I453</accession>
<evidence type="ECO:0000256" key="8">
    <source>
        <dbReference type="ARBA" id="ARBA00022989"/>
    </source>
</evidence>
<name>A0A9D9I453_9BACT</name>
<comment type="similarity">
    <text evidence="2">Belongs to the TonB family.</text>
</comment>
<keyword evidence="4" id="KW-1003">Cell membrane</keyword>
<evidence type="ECO:0000313" key="13">
    <source>
        <dbReference type="Proteomes" id="UP000823597"/>
    </source>
</evidence>
<dbReference type="GO" id="GO:0055085">
    <property type="term" value="P:transmembrane transport"/>
    <property type="evidence" value="ECO:0007669"/>
    <property type="project" value="InterPro"/>
</dbReference>
<dbReference type="SUPFAM" id="SSF74653">
    <property type="entry name" value="TolA/TonB C-terminal domain"/>
    <property type="match status" value="1"/>
</dbReference>
<dbReference type="Proteomes" id="UP000823597">
    <property type="component" value="Unassembled WGS sequence"/>
</dbReference>
<proteinExistence type="inferred from homology"/>
<evidence type="ECO:0000256" key="3">
    <source>
        <dbReference type="ARBA" id="ARBA00022448"/>
    </source>
</evidence>
<reference evidence="12" key="2">
    <citation type="journal article" date="2021" name="PeerJ">
        <title>Extensive microbial diversity within the chicken gut microbiome revealed by metagenomics and culture.</title>
        <authorList>
            <person name="Gilroy R."/>
            <person name="Ravi A."/>
            <person name="Getino M."/>
            <person name="Pursley I."/>
            <person name="Horton D.L."/>
            <person name="Alikhan N.F."/>
            <person name="Baker D."/>
            <person name="Gharbi K."/>
            <person name="Hall N."/>
            <person name="Watson M."/>
            <person name="Adriaenssens E.M."/>
            <person name="Foster-Nyarko E."/>
            <person name="Jarju S."/>
            <person name="Secka A."/>
            <person name="Antonio M."/>
            <person name="Oren A."/>
            <person name="Chaudhuri R.R."/>
            <person name="La Ragione R."/>
            <person name="Hildebrand F."/>
            <person name="Pallen M.J."/>
        </authorList>
    </citation>
    <scope>NUCLEOTIDE SEQUENCE</scope>
    <source>
        <strain evidence="12">10037</strain>
    </source>
</reference>
<evidence type="ECO:0000256" key="6">
    <source>
        <dbReference type="ARBA" id="ARBA00022692"/>
    </source>
</evidence>
<evidence type="ECO:0000256" key="10">
    <source>
        <dbReference type="SAM" id="SignalP"/>
    </source>
</evidence>
<evidence type="ECO:0000256" key="5">
    <source>
        <dbReference type="ARBA" id="ARBA00022519"/>
    </source>
</evidence>
<dbReference type="InterPro" id="IPR051045">
    <property type="entry name" value="TonB-dependent_transducer"/>
</dbReference>
<dbReference type="Pfam" id="PF03544">
    <property type="entry name" value="TonB_C"/>
    <property type="match status" value="1"/>
</dbReference>
<comment type="caution">
    <text evidence="12">The sequence shown here is derived from an EMBL/GenBank/DDBJ whole genome shotgun (WGS) entry which is preliminary data.</text>
</comment>
<dbReference type="InterPro" id="IPR037682">
    <property type="entry name" value="TonB_C"/>
</dbReference>
<dbReference type="InterPro" id="IPR006260">
    <property type="entry name" value="TonB/TolA_C"/>
</dbReference>
<evidence type="ECO:0000313" key="12">
    <source>
        <dbReference type="EMBL" id="MBO8464904.1"/>
    </source>
</evidence>
<keyword evidence="7" id="KW-0653">Protein transport</keyword>
<evidence type="ECO:0000256" key="2">
    <source>
        <dbReference type="ARBA" id="ARBA00006555"/>
    </source>
</evidence>
<evidence type="ECO:0000259" key="11">
    <source>
        <dbReference type="PROSITE" id="PS52015"/>
    </source>
</evidence>
<reference evidence="12" key="1">
    <citation type="submission" date="2020-10" db="EMBL/GenBank/DDBJ databases">
        <authorList>
            <person name="Gilroy R."/>
        </authorList>
    </citation>
    <scope>NUCLEOTIDE SEQUENCE</scope>
    <source>
        <strain evidence="12">10037</strain>
    </source>
</reference>
<feature type="domain" description="TonB C-terminal" evidence="11">
    <location>
        <begin position="150"/>
        <end position="246"/>
    </location>
</feature>
<keyword evidence="9" id="KW-0472">Membrane</keyword>
<organism evidence="12 13">
    <name type="scientific">Candidatus Merdivivens pullistercoris</name>
    <dbReference type="NCBI Taxonomy" id="2840873"/>
    <lineage>
        <taxon>Bacteria</taxon>
        <taxon>Pseudomonadati</taxon>
        <taxon>Bacteroidota</taxon>
        <taxon>Bacteroidia</taxon>
        <taxon>Bacteroidales</taxon>
        <taxon>Muribaculaceae</taxon>
        <taxon>Muribaculaceae incertae sedis</taxon>
        <taxon>Candidatus Merdivivens</taxon>
    </lineage>
</organism>
<protein>
    <submittedName>
        <fullName evidence="12">TonB family protein</fullName>
    </submittedName>
</protein>
<sequence length="249" mass="27664">MKPRFFNSLTAVVAAVVATAAFFPAGSEARANSDEGKHFVLRLLNEEEVPGIDDLPEMDGAFALVLYSEIDGLEVKALGKRRSVREMQPYDGEKYVFALASDGKRAKSEYVIRLSRNGYEEKDFDVSFREDSLQTFEIDYIDELPRFLGESADSFKEWVSSNLKYPEGALGRGAEGTVVINFAVGENGYLTDITVAKGVAPDLDAEAVRIISMSPKWTPALKDGNPVKLYFQFPVIFLLRDSKRPSQVL</sequence>
<dbReference type="PANTHER" id="PTHR33446">
    <property type="entry name" value="PROTEIN TONB-RELATED"/>
    <property type="match status" value="1"/>
</dbReference>
<evidence type="ECO:0000256" key="1">
    <source>
        <dbReference type="ARBA" id="ARBA00004383"/>
    </source>
</evidence>
<keyword evidence="8" id="KW-1133">Transmembrane helix</keyword>
<comment type="subcellular location">
    <subcellularLocation>
        <location evidence="1">Cell inner membrane</location>
        <topology evidence="1">Single-pass membrane protein</topology>
        <orientation evidence="1">Periplasmic side</orientation>
    </subcellularLocation>
</comment>
<dbReference type="NCBIfam" id="TIGR01352">
    <property type="entry name" value="tonB_Cterm"/>
    <property type="match status" value="1"/>
</dbReference>
<dbReference type="PROSITE" id="PS52015">
    <property type="entry name" value="TONB_CTD"/>
    <property type="match status" value="1"/>
</dbReference>
<dbReference type="EMBL" id="JADIME010000031">
    <property type="protein sequence ID" value="MBO8464904.1"/>
    <property type="molecule type" value="Genomic_DNA"/>
</dbReference>
<keyword evidence="3" id="KW-0813">Transport</keyword>
<evidence type="ECO:0000256" key="9">
    <source>
        <dbReference type="ARBA" id="ARBA00023136"/>
    </source>
</evidence>
<evidence type="ECO:0000256" key="7">
    <source>
        <dbReference type="ARBA" id="ARBA00022927"/>
    </source>
</evidence>
<feature type="signal peptide" evidence="10">
    <location>
        <begin position="1"/>
        <end position="20"/>
    </location>
</feature>
<keyword evidence="6" id="KW-0812">Transmembrane</keyword>
<dbReference type="PANTHER" id="PTHR33446:SF2">
    <property type="entry name" value="PROTEIN TONB"/>
    <property type="match status" value="1"/>
</dbReference>
<gene>
    <name evidence="12" type="ORF">IAB93_02775</name>
</gene>
<keyword evidence="10" id="KW-0732">Signal</keyword>
<dbReference type="GO" id="GO:0015031">
    <property type="term" value="P:protein transport"/>
    <property type="evidence" value="ECO:0007669"/>
    <property type="project" value="UniProtKB-KW"/>
</dbReference>
<dbReference type="GO" id="GO:0098797">
    <property type="term" value="C:plasma membrane protein complex"/>
    <property type="evidence" value="ECO:0007669"/>
    <property type="project" value="TreeGrafter"/>
</dbReference>
<dbReference type="GO" id="GO:0031992">
    <property type="term" value="F:energy transducer activity"/>
    <property type="evidence" value="ECO:0007669"/>
    <property type="project" value="TreeGrafter"/>
</dbReference>
<dbReference type="Gene3D" id="3.30.1150.10">
    <property type="match status" value="1"/>
</dbReference>
<evidence type="ECO:0000256" key="4">
    <source>
        <dbReference type="ARBA" id="ARBA00022475"/>
    </source>
</evidence>
<feature type="chain" id="PRO_5039371313" evidence="10">
    <location>
        <begin position="21"/>
        <end position="249"/>
    </location>
</feature>
<dbReference type="AlphaFoldDB" id="A0A9D9I453"/>